<evidence type="ECO:0000256" key="9">
    <source>
        <dbReference type="SAM" id="MobiDB-lite"/>
    </source>
</evidence>
<keyword evidence="7 8" id="KW-0472">Membrane</keyword>
<dbReference type="Proteomes" id="UP000541444">
    <property type="component" value="Unassembled WGS sequence"/>
</dbReference>
<keyword evidence="5 8" id="KW-0812">Transmembrane</keyword>
<dbReference type="PANTHER" id="PTHR32021">
    <property type="entry name" value="CASP-LIKE PROTEIN 5B3"/>
    <property type="match status" value="1"/>
</dbReference>
<evidence type="ECO:0000256" key="2">
    <source>
        <dbReference type="ARBA" id="ARBA00007651"/>
    </source>
</evidence>
<sequence length="489" mass="55544">MRMLNGGPGTVIGLLLRLGQFLFSVTSAGLMCSAKRFGIYTAFCFLIAAMGLQGLWSLGLACLDVYALKKKRHLQNPAFVGLFVIGDWVTSLPSSTLLLCLRAYMHETPLGAHGTALPSKDPYRDKHNINSGKRQTSGLNPKYGFEYRAPYVDGWEPQDDDVLERERQFSGRDRDRSSHPLVDTPLHDRYQQRPLGSPPRPPRHPYATTWQNDEYSSDSEEELRPQLRRKGYRPISEWWKMRRELKERFIHMNYGEDAFGKLQSLKMGLSSLDDYTDKYYLFEACARLHETEQQRVSRYKSGLTKKLQEATTLQPVFYLAKIVQLAKQANELHAQYRPPVPAATPAAPAIPAATAPRTFVGLVVDGMRESVIATVQRVLHDEDEEETGMRTTYVHHNNSLICSSVLVGRGDGSIRKGHKVLQFCTPDALSQVPTLNCYGVHLMVPHFSVLTYHVLVVWIFVSRSFSRHHTRKQIDTPKSFALFPCNYHC</sequence>
<feature type="transmembrane region" description="Helical" evidence="8">
    <location>
        <begin position="438"/>
        <end position="461"/>
    </location>
</feature>
<organism evidence="11 12">
    <name type="scientific">Kingdonia uniflora</name>
    <dbReference type="NCBI Taxonomy" id="39325"/>
    <lineage>
        <taxon>Eukaryota</taxon>
        <taxon>Viridiplantae</taxon>
        <taxon>Streptophyta</taxon>
        <taxon>Embryophyta</taxon>
        <taxon>Tracheophyta</taxon>
        <taxon>Spermatophyta</taxon>
        <taxon>Magnoliopsida</taxon>
        <taxon>Ranunculales</taxon>
        <taxon>Circaeasteraceae</taxon>
        <taxon>Kingdonia</taxon>
    </lineage>
</organism>
<name>A0A7J7N1Y8_9MAGN</name>
<proteinExistence type="inferred from homology"/>
<keyword evidence="4 8" id="KW-1003">Cell membrane</keyword>
<feature type="domain" description="Casparian strip membrane protein" evidence="10">
    <location>
        <begin position="8"/>
        <end position="91"/>
    </location>
</feature>
<feature type="region of interest" description="Disordered" evidence="9">
    <location>
        <begin position="115"/>
        <end position="142"/>
    </location>
</feature>
<evidence type="ECO:0000313" key="12">
    <source>
        <dbReference type="Proteomes" id="UP000541444"/>
    </source>
</evidence>
<evidence type="ECO:0000256" key="4">
    <source>
        <dbReference type="ARBA" id="ARBA00022475"/>
    </source>
</evidence>
<reference evidence="11 12" key="1">
    <citation type="journal article" date="2020" name="IScience">
        <title>Genome Sequencing of the Endangered Kingdonia uniflora (Circaeasteraceae, Ranunculales) Reveals Potential Mechanisms of Evolutionary Specialization.</title>
        <authorList>
            <person name="Sun Y."/>
            <person name="Deng T."/>
            <person name="Zhang A."/>
            <person name="Moore M.J."/>
            <person name="Landis J.B."/>
            <person name="Lin N."/>
            <person name="Zhang H."/>
            <person name="Zhang X."/>
            <person name="Huang J."/>
            <person name="Zhang X."/>
            <person name="Sun H."/>
            <person name="Wang H."/>
        </authorList>
    </citation>
    <scope>NUCLEOTIDE SEQUENCE [LARGE SCALE GENOMIC DNA]</scope>
    <source>
        <strain evidence="11">TB1705</strain>
        <tissue evidence="11">Leaf</tissue>
    </source>
</reference>
<keyword evidence="6 8" id="KW-1133">Transmembrane helix</keyword>
<feature type="compositionally biased region" description="Polar residues" evidence="9">
    <location>
        <begin position="129"/>
        <end position="139"/>
    </location>
</feature>
<evidence type="ECO:0000256" key="7">
    <source>
        <dbReference type="ARBA" id="ARBA00023136"/>
    </source>
</evidence>
<dbReference type="AlphaFoldDB" id="A0A7J7N1Y8"/>
<feature type="transmembrane region" description="Helical" evidence="8">
    <location>
        <begin position="38"/>
        <end position="66"/>
    </location>
</feature>
<evidence type="ECO:0000259" key="10">
    <source>
        <dbReference type="Pfam" id="PF04535"/>
    </source>
</evidence>
<accession>A0A7J7N1Y8</accession>
<evidence type="ECO:0000256" key="1">
    <source>
        <dbReference type="ARBA" id="ARBA00004651"/>
    </source>
</evidence>
<comment type="similarity">
    <text evidence="2 8">Belongs to the Casparian strip membrane proteins (CASP) family.</text>
</comment>
<evidence type="ECO:0000256" key="3">
    <source>
        <dbReference type="ARBA" id="ARBA00011489"/>
    </source>
</evidence>
<dbReference type="GO" id="GO:0005886">
    <property type="term" value="C:plasma membrane"/>
    <property type="evidence" value="ECO:0007669"/>
    <property type="project" value="UniProtKB-SubCell"/>
</dbReference>
<comment type="subcellular location">
    <subcellularLocation>
        <location evidence="1 8">Cell membrane</location>
        <topology evidence="1 8">Multi-pass membrane protein</topology>
    </subcellularLocation>
</comment>
<keyword evidence="12" id="KW-1185">Reference proteome</keyword>
<dbReference type="InterPro" id="IPR006702">
    <property type="entry name" value="CASP_dom"/>
</dbReference>
<evidence type="ECO:0000313" key="11">
    <source>
        <dbReference type="EMBL" id="KAF6161153.1"/>
    </source>
</evidence>
<feature type="compositionally biased region" description="Basic and acidic residues" evidence="9">
    <location>
        <begin position="166"/>
        <end position="178"/>
    </location>
</feature>
<dbReference type="InterPro" id="IPR045009">
    <property type="entry name" value="CASPL-5"/>
</dbReference>
<evidence type="ECO:0000256" key="5">
    <source>
        <dbReference type="ARBA" id="ARBA00022692"/>
    </source>
</evidence>
<comment type="caution">
    <text evidence="11">The sequence shown here is derived from an EMBL/GenBank/DDBJ whole genome shotgun (WGS) entry which is preliminary data.</text>
</comment>
<dbReference type="PANTHER" id="PTHR32021:SF0">
    <property type="entry name" value="CASP-LIKE PROTEIN 5B2"/>
    <property type="match status" value="1"/>
</dbReference>
<dbReference type="EMBL" id="JACGCM010001144">
    <property type="protein sequence ID" value="KAF6161153.1"/>
    <property type="molecule type" value="Genomic_DNA"/>
</dbReference>
<dbReference type="OrthoDB" id="754299at2759"/>
<evidence type="ECO:0000256" key="8">
    <source>
        <dbReference type="RuleBase" id="RU361233"/>
    </source>
</evidence>
<protein>
    <recommendedName>
        <fullName evidence="8">CASP-like protein</fullName>
    </recommendedName>
</protein>
<gene>
    <name evidence="11" type="ORF">GIB67_007794</name>
</gene>
<dbReference type="Pfam" id="PF04535">
    <property type="entry name" value="CASP_dom"/>
    <property type="match status" value="1"/>
</dbReference>
<comment type="caution">
    <text evidence="8">Lacks conserved residue(s) required for the propagation of feature annotation.</text>
</comment>
<feature type="region of interest" description="Disordered" evidence="9">
    <location>
        <begin position="166"/>
        <end position="223"/>
    </location>
</feature>
<comment type="subunit">
    <text evidence="3 8">Homodimer and heterodimers.</text>
</comment>
<evidence type="ECO:0000256" key="6">
    <source>
        <dbReference type="ARBA" id="ARBA00022989"/>
    </source>
</evidence>